<evidence type="ECO:0000256" key="1">
    <source>
        <dbReference type="SAM" id="MobiDB-lite"/>
    </source>
</evidence>
<feature type="compositionally biased region" description="Low complexity" evidence="1">
    <location>
        <begin position="9"/>
        <end position="22"/>
    </location>
</feature>
<sequence>MTATEEARSTASASSAAATTTTGACAHHSRLTRSASAAGDVSAATVVPVDAAVRATAPTDPRLPGSAATAPVESDPAAVDPVGLRSGIRACDPTPVHPAIRPRAAPMAIAATSRSRTGDPLSVDERCPPL</sequence>
<accession>A0A1J5PD21</accession>
<comment type="caution">
    <text evidence="2">The sequence shown here is derived from an EMBL/GenBank/DDBJ whole genome shotgun (WGS) entry which is preliminary data.</text>
</comment>
<feature type="region of interest" description="Disordered" evidence="1">
    <location>
        <begin position="55"/>
        <end position="130"/>
    </location>
</feature>
<protein>
    <submittedName>
        <fullName evidence="2">Uncharacterized protein</fullName>
    </submittedName>
</protein>
<proteinExistence type="predicted"/>
<gene>
    <name evidence="2" type="ORF">GALL_527180</name>
</gene>
<dbReference type="EMBL" id="MLJW01007108">
    <property type="protein sequence ID" value="OIQ65719.1"/>
    <property type="molecule type" value="Genomic_DNA"/>
</dbReference>
<reference evidence="2" key="1">
    <citation type="submission" date="2016-10" db="EMBL/GenBank/DDBJ databases">
        <title>Sequence of Gallionella enrichment culture.</title>
        <authorList>
            <person name="Poehlein A."/>
            <person name="Muehling M."/>
            <person name="Daniel R."/>
        </authorList>
    </citation>
    <scope>NUCLEOTIDE SEQUENCE</scope>
</reference>
<name>A0A1J5PD21_9ZZZZ</name>
<feature type="region of interest" description="Disordered" evidence="1">
    <location>
        <begin position="1"/>
        <end position="42"/>
    </location>
</feature>
<evidence type="ECO:0000313" key="2">
    <source>
        <dbReference type="EMBL" id="OIQ65719.1"/>
    </source>
</evidence>
<organism evidence="2">
    <name type="scientific">mine drainage metagenome</name>
    <dbReference type="NCBI Taxonomy" id="410659"/>
    <lineage>
        <taxon>unclassified sequences</taxon>
        <taxon>metagenomes</taxon>
        <taxon>ecological metagenomes</taxon>
    </lineage>
</organism>
<dbReference type="AlphaFoldDB" id="A0A1J5PD21"/>
<feature type="compositionally biased region" description="Low complexity" evidence="1">
    <location>
        <begin position="98"/>
        <end position="111"/>
    </location>
</feature>